<reference evidence="2 3" key="1">
    <citation type="submission" date="2019-08" db="EMBL/GenBank/DDBJ databases">
        <title>Draft genome sequences of two oriental melons (Cucumis melo L. var makuwa).</title>
        <authorList>
            <person name="Kwon S.-Y."/>
        </authorList>
    </citation>
    <scope>NUCLEOTIDE SEQUENCE [LARGE SCALE GENOMIC DNA]</scope>
    <source>
        <strain evidence="3">cv. Chang Bougi</strain>
        <tissue evidence="2">Leaf</tissue>
    </source>
</reference>
<dbReference type="InterPro" id="IPR025312">
    <property type="entry name" value="DUF4216"/>
</dbReference>
<dbReference type="Pfam" id="PF13952">
    <property type="entry name" value="DUF4216"/>
    <property type="match status" value="1"/>
</dbReference>
<evidence type="ECO:0000259" key="1">
    <source>
        <dbReference type="Pfam" id="PF13952"/>
    </source>
</evidence>
<dbReference type="PANTHER" id="PTHR48258:SF3">
    <property type="entry name" value="FK506-BINDING PROTEIN 4-LIKE ISOFORM X1"/>
    <property type="match status" value="1"/>
</dbReference>
<evidence type="ECO:0000313" key="3">
    <source>
        <dbReference type="Proteomes" id="UP000321947"/>
    </source>
</evidence>
<dbReference type="EMBL" id="SSTD01016279">
    <property type="protein sequence ID" value="TYK01285.1"/>
    <property type="molecule type" value="Genomic_DNA"/>
</dbReference>
<dbReference type="Proteomes" id="UP000321947">
    <property type="component" value="Unassembled WGS sequence"/>
</dbReference>
<dbReference type="AlphaFoldDB" id="A0A5D3BQ31"/>
<comment type="caution">
    <text evidence="2">The sequence shown here is derived from an EMBL/GenBank/DDBJ whole genome shotgun (WGS) entry which is preliminary data.</text>
</comment>
<organism evidence="2 3">
    <name type="scientific">Cucumis melo var. makuwa</name>
    <name type="common">Oriental melon</name>
    <dbReference type="NCBI Taxonomy" id="1194695"/>
    <lineage>
        <taxon>Eukaryota</taxon>
        <taxon>Viridiplantae</taxon>
        <taxon>Streptophyta</taxon>
        <taxon>Embryophyta</taxon>
        <taxon>Tracheophyta</taxon>
        <taxon>Spermatophyta</taxon>
        <taxon>Magnoliopsida</taxon>
        <taxon>eudicotyledons</taxon>
        <taxon>Gunneridae</taxon>
        <taxon>Pentapetalae</taxon>
        <taxon>rosids</taxon>
        <taxon>fabids</taxon>
        <taxon>Cucurbitales</taxon>
        <taxon>Cucurbitaceae</taxon>
        <taxon>Benincaseae</taxon>
        <taxon>Cucumis</taxon>
    </lineage>
</organism>
<protein>
    <submittedName>
        <fullName evidence="2">Transposase</fullName>
    </submittedName>
</protein>
<dbReference type="PANTHER" id="PTHR48258">
    <property type="entry name" value="DUF4218 DOMAIN-CONTAINING PROTEIN-RELATED"/>
    <property type="match status" value="1"/>
</dbReference>
<evidence type="ECO:0000313" key="2">
    <source>
        <dbReference type="EMBL" id="TYK01285.1"/>
    </source>
</evidence>
<proteinExistence type="predicted"/>
<feature type="domain" description="DUF4216" evidence="1">
    <location>
        <begin position="149"/>
        <end position="202"/>
    </location>
</feature>
<name>A0A5D3BQ31_CUCMM</name>
<accession>A0A5D3BQ31</accession>
<sequence length="265" mass="30674">MKYKKIHACRNDCCLFRKELSDANVCPSCGMSRWKIPKNLKKEVKNVPVKVMWYFSPIPRDSNVDRASLSASSFIRSSKEQLDQAHLYVIQNVALALEVLKNSITPSLRWIAHRPSPDVATYSGYMINDYYYHTKGMLILGEFKIVELCDWVDNRSGVKVDELGFTIVDLKRIGHKSDSFILATQVKQVFYFQDSSNPEWSVALTSPQRTIEEDFFEDEIGDMLQEYDYGTIQRMPNVDTPNEIDDTTLTYIRHDCEGRWIEKGM</sequence>
<gene>
    <name evidence="2" type="ORF">E5676_scaffold49G00760</name>
</gene>